<dbReference type="Pfam" id="PF04203">
    <property type="entry name" value="Sortase"/>
    <property type="match status" value="1"/>
</dbReference>
<name>A0A6J6RVC6_9ZZZZ</name>
<dbReference type="Gene3D" id="2.40.260.10">
    <property type="entry name" value="Sortase"/>
    <property type="match status" value="1"/>
</dbReference>
<dbReference type="SUPFAM" id="SSF63817">
    <property type="entry name" value="Sortase"/>
    <property type="match status" value="1"/>
</dbReference>
<proteinExistence type="predicted"/>
<protein>
    <submittedName>
        <fullName evidence="4">Unannotated protein</fullName>
    </submittedName>
</protein>
<keyword evidence="3" id="KW-0472">Membrane</keyword>
<dbReference type="InterPro" id="IPR005754">
    <property type="entry name" value="Sortase"/>
</dbReference>
<reference evidence="4" key="1">
    <citation type="submission" date="2020-05" db="EMBL/GenBank/DDBJ databases">
        <authorList>
            <person name="Chiriac C."/>
            <person name="Salcher M."/>
            <person name="Ghai R."/>
            <person name="Kavagutti S V."/>
        </authorList>
    </citation>
    <scope>NUCLEOTIDE SEQUENCE</scope>
</reference>
<keyword evidence="3" id="KW-0812">Transmembrane</keyword>
<evidence type="ECO:0000313" key="4">
    <source>
        <dbReference type="EMBL" id="CAB4726504.1"/>
    </source>
</evidence>
<evidence type="ECO:0000256" key="2">
    <source>
        <dbReference type="SAM" id="MobiDB-lite"/>
    </source>
</evidence>
<gene>
    <name evidence="4" type="ORF">UFOPK2761_00192</name>
</gene>
<keyword evidence="1" id="KW-0378">Hydrolase</keyword>
<accession>A0A6J6RVC6</accession>
<dbReference type="InterPro" id="IPR042001">
    <property type="entry name" value="Sortase_F"/>
</dbReference>
<feature type="compositionally biased region" description="Low complexity" evidence="2">
    <location>
        <begin position="56"/>
        <end position="70"/>
    </location>
</feature>
<dbReference type="GO" id="GO:0016787">
    <property type="term" value="F:hydrolase activity"/>
    <property type="evidence" value="ECO:0007669"/>
    <property type="project" value="UniProtKB-KW"/>
</dbReference>
<dbReference type="InterPro" id="IPR023365">
    <property type="entry name" value="Sortase_dom-sf"/>
</dbReference>
<organism evidence="4">
    <name type="scientific">freshwater metagenome</name>
    <dbReference type="NCBI Taxonomy" id="449393"/>
    <lineage>
        <taxon>unclassified sequences</taxon>
        <taxon>metagenomes</taxon>
        <taxon>ecological metagenomes</taxon>
    </lineage>
</organism>
<dbReference type="EMBL" id="CAEZYQ010000001">
    <property type="protein sequence ID" value="CAB4726504.1"/>
    <property type="molecule type" value="Genomic_DNA"/>
</dbReference>
<evidence type="ECO:0000256" key="1">
    <source>
        <dbReference type="ARBA" id="ARBA00022801"/>
    </source>
</evidence>
<feature type="region of interest" description="Disordered" evidence="2">
    <location>
        <begin position="52"/>
        <end position="72"/>
    </location>
</feature>
<evidence type="ECO:0000256" key="3">
    <source>
        <dbReference type="SAM" id="Phobius"/>
    </source>
</evidence>
<dbReference type="CDD" id="cd05829">
    <property type="entry name" value="Sortase_F"/>
    <property type="match status" value="1"/>
</dbReference>
<keyword evidence="3" id="KW-1133">Transmembrane helix</keyword>
<dbReference type="AlphaFoldDB" id="A0A6J6RVC6"/>
<feature type="transmembrane region" description="Helical" evidence="3">
    <location>
        <begin position="28"/>
        <end position="47"/>
    </location>
</feature>
<sequence>MDTSATRDLSAAPVDLWHYVRDRPRRSAAAATALVLALVAVLVWIGGEEPAPPSATPGTPAAPSGSALPGVDTTQDATYARIRPGYPDRVIVPTLDVDAPVLPIKAPDRTLVPPADPQVLGWWADGAQPGAATGSALVVGHTVHSGGGALDDLETLVEGDQVLVRSTRTEDGEGALRTMEYVVETVRVYRKGRLAERAAELFSQEVDGRLVLLTCEDWDGTRYLSNVVVTALPVDPEVSPTAGPTSDSGSVDG</sequence>